<dbReference type="Gene3D" id="1.10.418.10">
    <property type="entry name" value="Calponin-like domain"/>
    <property type="match status" value="1"/>
</dbReference>
<dbReference type="InterPro" id="IPR036249">
    <property type="entry name" value="Thioredoxin-like_sf"/>
</dbReference>
<dbReference type="OrthoDB" id="49395at2759"/>
<organism evidence="6 7">
    <name type="scientific">Dentipellis fragilis</name>
    <dbReference type="NCBI Taxonomy" id="205917"/>
    <lineage>
        <taxon>Eukaryota</taxon>
        <taxon>Fungi</taxon>
        <taxon>Dikarya</taxon>
        <taxon>Basidiomycota</taxon>
        <taxon>Agaricomycotina</taxon>
        <taxon>Agaricomycetes</taxon>
        <taxon>Russulales</taxon>
        <taxon>Hericiaceae</taxon>
        <taxon>Dentipellis</taxon>
    </lineage>
</organism>
<dbReference type="SUPFAM" id="SSF116907">
    <property type="entry name" value="Hook domain"/>
    <property type="match status" value="1"/>
</dbReference>
<feature type="coiled-coil region" evidence="2">
    <location>
        <begin position="1075"/>
        <end position="1102"/>
    </location>
</feature>
<name>A0A4Y9Z0C4_9AGAM</name>
<dbReference type="InterPro" id="IPR008636">
    <property type="entry name" value="Hook_C"/>
</dbReference>
<keyword evidence="7" id="KW-1185">Reference proteome</keyword>
<accession>A0A4Y9Z0C4</accession>
<evidence type="ECO:0000256" key="1">
    <source>
        <dbReference type="ARBA" id="ARBA00023157"/>
    </source>
</evidence>
<dbReference type="Pfam" id="PF06201">
    <property type="entry name" value="PITH"/>
    <property type="match status" value="1"/>
</dbReference>
<evidence type="ECO:0000313" key="7">
    <source>
        <dbReference type="Proteomes" id="UP000298327"/>
    </source>
</evidence>
<dbReference type="CDD" id="cd22211">
    <property type="entry name" value="HkD_SF"/>
    <property type="match status" value="1"/>
</dbReference>
<dbReference type="GO" id="GO:0030705">
    <property type="term" value="P:cytoskeleton-dependent intracellular transport"/>
    <property type="evidence" value="ECO:0007669"/>
    <property type="project" value="InterPro"/>
</dbReference>
<dbReference type="InterPro" id="IPR017937">
    <property type="entry name" value="Thioredoxin_CS"/>
</dbReference>
<dbReference type="GO" id="GO:0005737">
    <property type="term" value="C:cytoplasm"/>
    <property type="evidence" value="ECO:0007669"/>
    <property type="project" value="UniProtKB-ARBA"/>
</dbReference>
<dbReference type="InterPro" id="IPR010400">
    <property type="entry name" value="PITH_dom"/>
</dbReference>
<dbReference type="InterPro" id="IPR037047">
    <property type="entry name" value="PITH_dom_sf"/>
</dbReference>
<proteinExistence type="predicted"/>
<dbReference type="PANTHER" id="PTHR46115">
    <property type="entry name" value="THIOREDOXIN-LIKE PROTEIN 1"/>
    <property type="match status" value="1"/>
</dbReference>
<keyword evidence="1" id="KW-1015">Disulfide bond</keyword>
<protein>
    <recommendedName>
        <fullName evidence="8">Thioredoxin domain-containing protein</fullName>
    </recommendedName>
</protein>
<feature type="compositionally biased region" description="Polar residues" evidence="3">
    <location>
        <begin position="1121"/>
        <end position="1139"/>
    </location>
</feature>
<dbReference type="InterPro" id="IPR013766">
    <property type="entry name" value="Thioredoxin_domain"/>
</dbReference>
<dbReference type="STRING" id="205917.A0A4Y9Z0C4"/>
<evidence type="ECO:0000259" key="5">
    <source>
        <dbReference type="PROSITE" id="PS51532"/>
    </source>
</evidence>
<keyword evidence="2" id="KW-0175">Coiled coil</keyword>
<dbReference type="EMBL" id="SEOQ01000215">
    <property type="protein sequence ID" value="TFY66829.1"/>
    <property type="molecule type" value="Genomic_DNA"/>
</dbReference>
<evidence type="ECO:0000313" key="6">
    <source>
        <dbReference type="EMBL" id="TFY66829.1"/>
    </source>
</evidence>
<dbReference type="Pfam" id="PF05622">
    <property type="entry name" value="HOOK"/>
    <property type="match status" value="1"/>
</dbReference>
<dbReference type="PROSITE" id="PS51532">
    <property type="entry name" value="PITH"/>
    <property type="match status" value="1"/>
</dbReference>
<dbReference type="InterPro" id="IPR043936">
    <property type="entry name" value="HOOK_N"/>
</dbReference>
<feature type="compositionally biased region" description="Low complexity" evidence="3">
    <location>
        <begin position="110"/>
        <end position="131"/>
    </location>
</feature>
<comment type="caution">
    <text evidence="6">The sequence shown here is derived from an EMBL/GenBank/DDBJ whole genome shotgun (WGS) entry which is preliminary data.</text>
</comment>
<dbReference type="GO" id="GO:0008017">
    <property type="term" value="F:microtubule binding"/>
    <property type="evidence" value="ECO:0007669"/>
    <property type="project" value="InterPro"/>
</dbReference>
<feature type="region of interest" description="Disordered" evidence="3">
    <location>
        <begin position="110"/>
        <end position="136"/>
    </location>
</feature>
<evidence type="ECO:0000259" key="4">
    <source>
        <dbReference type="PROSITE" id="PS51352"/>
    </source>
</evidence>
<evidence type="ECO:0000256" key="2">
    <source>
        <dbReference type="SAM" id="Coils"/>
    </source>
</evidence>
<dbReference type="AlphaFoldDB" id="A0A4Y9Z0C4"/>
<dbReference type="CDD" id="cd02947">
    <property type="entry name" value="TRX_family"/>
    <property type="match status" value="1"/>
</dbReference>
<feature type="domain" description="PITH" evidence="5">
    <location>
        <begin position="121"/>
        <end position="299"/>
    </location>
</feature>
<feature type="coiled-coil region" evidence="2">
    <location>
        <begin position="501"/>
        <end position="665"/>
    </location>
</feature>
<feature type="coiled-coil region" evidence="2">
    <location>
        <begin position="798"/>
        <end position="852"/>
    </location>
</feature>
<dbReference type="Pfam" id="PF00085">
    <property type="entry name" value="Thioredoxin"/>
    <property type="match status" value="1"/>
</dbReference>
<dbReference type="InterPro" id="IPR008979">
    <property type="entry name" value="Galactose-bd-like_sf"/>
</dbReference>
<dbReference type="PROSITE" id="PS51352">
    <property type="entry name" value="THIOREDOXIN_2"/>
    <property type="match status" value="1"/>
</dbReference>
<reference evidence="6 7" key="1">
    <citation type="submission" date="2019-02" db="EMBL/GenBank/DDBJ databases">
        <title>Genome sequencing of the rare red list fungi Dentipellis fragilis.</title>
        <authorList>
            <person name="Buettner E."/>
            <person name="Kellner H."/>
        </authorList>
    </citation>
    <scope>NUCLEOTIDE SEQUENCE [LARGE SCALE GENOMIC DNA]</scope>
    <source>
        <strain evidence="6 7">DSM 105465</strain>
    </source>
</reference>
<sequence length="1147" mass="129174">MAPIKEIRSKTEFDALLEAKKDSLIVVDFHATWCGPCHAIAPVFASLSQAFPNASFTRVDVDAVPQVAQTYAVSAMPTFLCIRNKQVVGQLKGADPKGLETLIRTHNQSAASAPSASGSGSGSADTGSDPSLLEHLDSPQLNCLNESEQHTLKSIVVSKTRNANSSAYLLSDADEQLLLNIPFNQTVRIRSILLRSSNLEQAPKTIKIFVNKPALGFEDVEDAQEPNAAQVLELTEEQVKGDKPIPLRFVRFQSVNSIHIFVASNQGGADETRIDAVDVFGFTVDLPAARLSLSGAVNPTLDNPARFRCAVKMGDSQRKELDAFFSFFATFDLTRPVTTVSDLGDGAALFEILATIDADYFRQPTRPSAQLSDNWVLRFSALKRVYRLMTQYFSEVLHQPTTALDVPDLQAIGKDHNVASTLLMCRLTIAIAVQCEKNKEFIEKIQGLSETDQHYLMKAIEQVMAKVKAAAAVNAIGESGNTEDDHYYQIQSERSRVFAEKETLEKVYQSLLDEHRTLQTNYDDAVSEKDEALARAREIQREVETRRNDKADVMMRAEIDRLRSELQKSEDNLAVAESELDKHTNLVTDLTRKVDDLQSRADEAVRLKDQLDEYRHAADRLAKTENVMEKYKKKLQEGADLRQHVKSLEKQNADLVDKNASLEEEYRKVAAFKPLMESYKSQIADLEGKSATRNKEMDTLRFELEQVRTKLRITEEERAKDSETLDLYQERVRELELMSNRPTPSAKAARAAEPTGNMEDMTEEELLGKKEAEELDEEGDLDQGLGGELDDALTGTTMTDLKLQVRKLKRELEAARTNQADSSRVLVLENLLDDANRMKARYEADYLSAHREKLVLQNNLEEIRSGKSLGDGAEAAIALRQRLNETVEQLDTLRREHAELEVRYDSQAKELTIAKSDLNLVNKDQLEILASLRESVNEDKSGLEAEAKRLQDQIKELSEKNKMQLEQINGLLFEKVNLQSEGIGQREKMLQRERDIGDLRASMSGKDVPEDVKQRVLQLHEDNVIVKEQLKTTQEKLLKARAFIKSQDKLFKEEQAKLGLTASQGTYDEADGSIRKIQDEEIARLKRLLTEAHQRYRKEQELMLSAIHTMGMRNVRDQLGHAQQQGRAQPTSWLGQQRKTLGPTLRR</sequence>
<dbReference type="InterPro" id="IPR036872">
    <property type="entry name" value="CH_dom_sf"/>
</dbReference>
<gene>
    <name evidence="6" type="ORF">EVG20_g4265</name>
</gene>
<dbReference type="Gene3D" id="2.60.120.470">
    <property type="entry name" value="PITH domain"/>
    <property type="match status" value="1"/>
</dbReference>
<feature type="domain" description="Thioredoxin" evidence="4">
    <location>
        <begin position="1"/>
        <end position="111"/>
    </location>
</feature>
<dbReference type="PROSITE" id="PS00194">
    <property type="entry name" value="THIOREDOXIN_1"/>
    <property type="match status" value="1"/>
</dbReference>
<dbReference type="SUPFAM" id="SSF52833">
    <property type="entry name" value="Thioredoxin-like"/>
    <property type="match status" value="1"/>
</dbReference>
<feature type="region of interest" description="Disordered" evidence="3">
    <location>
        <begin position="1119"/>
        <end position="1147"/>
    </location>
</feature>
<dbReference type="GO" id="GO:0031122">
    <property type="term" value="P:cytoplasmic microtubule organization"/>
    <property type="evidence" value="ECO:0007669"/>
    <property type="project" value="InterPro"/>
</dbReference>
<feature type="coiled-coil region" evidence="2">
    <location>
        <begin position="876"/>
        <end position="967"/>
    </location>
</feature>
<evidence type="ECO:0000256" key="3">
    <source>
        <dbReference type="SAM" id="MobiDB-lite"/>
    </source>
</evidence>
<feature type="region of interest" description="Disordered" evidence="3">
    <location>
        <begin position="739"/>
        <end position="765"/>
    </location>
</feature>
<dbReference type="Gene3D" id="3.40.30.10">
    <property type="entry name" value="Glutaredoxin"/>
    <property type="match status" value="1"/>
</dbReference>
<evidence type="ECO:0008006" key="8">
    <source>
        <dbReference type="Google" id="ProtNLM"/>
    </source>
</evidence>
<dbReference type="SUPFAM" id="SSF49785">
    <property type="entry name" value="Galactose-binding domain-like"/>
    <property type="match status" value="1"/>
</dbReference>
<dbReference type="Proteomes" id="UP000298327">
    <property type="component" value="Unassembled WGS sequence"/>
</dbReference>
<dbReference type="Pfam" id="PF19047">
    <property type="entry name" value="HOOK_N"/>
    <property type="match status" value="1"/>
</dbReference>